<comment type="caution">
    <text evidence="12">The sequence shown here is derived from an EMBL/GenBank/DDBJ whole genome shotgun (WGS) entry which is preliminary data.</text>
</comment>
<proteinExistence type="inferred from homology"/>
<dbReference type="InterPro" id="IPR020568">
    <property type="entry name" value="Ribosomal_Su5_D2-typ_SF"/>
</dbReference>
<evidence type="ECO:0000313" key="12">
    <source>
        <dbReference type="EMBL" id="KAA5542099.1"/>
    </source>
</evidence>
<protein>
    <recommendedName>
        <fullName evidence="3 9">4-diphosphocytidyl-2-C-methyl-D-erythritol kinase</fullName>
        <shortName evidence="9">CMK</shortName>
        <ecNumber evidence="2 9">2.7.1.148</ecNumber>
    </recommendedName>
    <alternativeName>
        <fullName evidence="8 9">4-(cytidine-5'-diphospho)-2-C-methyl-D-erythritol kinase</fullName>
    </alternativeName>
</protein>
<evidence type="ECO:0000256" key="3">
    <source>
        <dbReference type="ARBA" id="ARBA00017473"/>
    </source>
</evidence>
<dbReference type="AlphaFoldDB" id="A0A5M6D899"/>
<comment type="function">
    <text evidence="9">Catalyzes the phosphorylation of the position 2 hydroxy group of 4-diphosphocytidyl-2C-methyl-D-erythritol.</text>
</comment>
<dbReference type="GO" id="GO:0019288">
    <property type="term" value="P:isopentenyl diphosphate biosynthetic process, methylerythritol 4-phosphate pathway"/>
    <property type="evidence" value="ECO:0007669"/>
    <property type="project" value="UniProtKB-UniRule"/>
</dbReference>
<feature type="active site" evidence="9">
    <location>
        <position position="160"/>
    </location>
</feature>
<keyword evidence="6 9" id="KW-0418">Kinase</keyword>
<dbReference type="SUPFAM" id="SSF54211">
    <property type="entry name" value="Ribosomal protein S5 domain 2-like"/>
    <property type="match status" value="1"/>
</dbReference>
<dbReference type="RefSeq" id="WP_150077246.1">
    <property type="nucleotide sequence ID" value="NZ_VWOX01000008.1"/>
</dbReference>
<dbReference type="EC" id="2.7.1.148" evidence="2 9"/>
<dbReference type="InterPro" id="IPR036554">
    <property type="entry name" value="GHMP_kinase_C_sf"/>
</dbReference>
<comment type="catalytic activity">
    <reaction evidence="9">
        <text>4-CDP-2-C-methyl-D-erythritol + ATP = 4-CDP-2-C-methyl-D-erythritol 2-phosphate + ADP + H(+)</text>
        <dbReference type="Rhea" id="RHEA:18437"/>
        <dbReference type="ChEBI" id="CHEBI:15378"/>
        <dbReference type="ChEBI" id="CHEBI:30616"/>
        <dbReference type="ChEBI" id="CHEBI:57823"/>
        <dbReference type="ChEBI" id="CHEBI:57919"/>
        <dbReference type="ChEBI" id="CHEBI:456216"/>
        <dbReference type="EC" id="2.7.1.148"/>
    </reaction>
</comment>
<keyword evidence="7 9" id="KW-0067">ATP-binding</keyword>
<keyword evidence="5 9" id="KW-0547">Nucleotide-binding</keyword>
<dbReference type="InterPro" id="IPR006204">
    <property type="entry name" value="GHMP_kinase_N_dom"/>
</dbReference>
<evidence type="ECO:0000256" key="8">
    <source>
        <dbReference type="ARBA" id="ARBA00032554"/>
    </source>
</evidence>
<dbReference type="InterPro" id="IPR013750">
    <property type="entry name" value="GHMP_kinase_C_dom"/>
</dbReference>
<evidence type="ECO:0000259" key="11">
    <source>
        <dbReference type="Pfam" id="PF08544"/>
    </source>
</evidence>
<evidence type="ECO:0000259" key="10">
    <source>
        <dbReference type="Pfam" id="PF00288"/>
    </source>
</evidence>
<dbReference type="GO" id="GO:0050515">
    <property type="term" value="F:4-(cytidine 5'-diphospho)-2-C-methyl-D-erythritol kinase activity"/>
    <property type="evidence" value="ECO:0007669"/>
    <property type="project" value="UniProtKB-UniRule"/>
</dbReference>
<evidence type="ECO:0000256" key="1">
    <source>
        <dbReference type="ARBA" id="ARBA00009684"/>
    </source>
</evidence>
<dbReference type="HAMAP" id="MF_00061">
    <property type="entry name" value="IspE"/>
    <property type="match status" value="1"/>
</dbReference>
<dbReference type="PANTHER" id="PTHR43527">
    <property type="entry name" value="4-DIPHOSPHOCYTIDYL-2-C-METHYL-D-ERYTHRITOL KINASE, CHLOROPLASTIC"/>
    <property type="match status" value="1"/>
</dbReference>
<feature type="domain" description="GHMP kinase N-terminal" evidence="10">
    <location>
        <begin position="90"/>
        <end position="165"/>
    </location>
</feature>
<organism evidence="12 13">
    <name type="scientific">Roseiconus nitratireducens</name>
    <dbReference type="NCBI Taxonomy" id="2605748"/>
    <lineage>
        <taxon>Bacteria</taxon>
        <taxon>Pseudomonadati</taxon>
        <taxon>Planctomycetota</taxon>
        <taxon>Planctomycetia</taxon>
        <taxon>Pirellulales</taxon>
        <taxon>Pirellulaceae</taxon>
        <taxon>Roseiconus</taxon>
    </lineage>
</organism>
<dbReference type="Gene3D" id="3.30.70.890">
    <property type="entry name" value="GHMP kinase, C-terminal domain"/>
    <property type="match status" value="1"/>
</dbReference>
<keyword evidence="13" id="KW-1185">Reference proteome</keyword>
<dbReference type="UniPathway" id="UPA00056">
    <property type="reaction ID" value="UER00094"/>
</dbReference>
<keyword evidence="4 9" id="KW-0808">Transferase</keyword>
<accession>A0A5M6D899</accession>
<sequence>MTVARTSPPAKLNLFLEIPARRDDGYHEIDTVMVAIDWRDELTVRCSDQPGVRLTADWLPSAEAISQDLGLSTGGDRLPVALQIPTDQTNLVSVALRRFSERFAIPGGFSVQLGKRIPAGAGLGGASSDAAHAIACAARLHDIPLQNRDLVEVAASVGSDVPFFLGRFGLDLASGGESDSLALAGPGPGAARARGRGERLTPVSCCTPVHFVVAYPASPLSTAAVYGRLRVPGVPVSADGFVRAFEAGDRQAFAALMMNRLTEPAAEILPRTGELIQSLWQSGLQPCQLTGSGSACFGIARDQGHARQVVERLRGELQPGVLLQAVQMVSASAEITIEPS</sequence>
<dbReference type="Proteomes" id="UP000324479">
    <property type="component" value="Unassembled WGS sequence"/>
</dbReference>
<comment type="pathway">
    <text evidence="9">Isoprenoid biosynthesis; isopentenyl diphosphate biosynthesis via DXP pathway; isopentenyl diphosphate from 1-deoxy-D-xylulose 5-phosphate: step 3/6.</text>
</comment>
<dbReference type="SUPFAM" id="SSF55060">
    <property type="entry name" value="GHMP Kinase, C-terminal domain"/>
    <property type="match status" value="1"/>
</dbReference>
<reference evidence="12 13" key="1">
    <citation type="submission" date="2019-08" db="EMBL/GenBank/DDBJ databases">
        <authorList>
            <person name="Dhanesh K."/>
            <person name="Kumar G."/>
            <person name="Sasikala C."/>
            <person name="Venkata Ramana C."/>
        </authorList>
    </citation>
    <scope>NUCLEOTIDE SEQUENCE [LARGE SCALE GENOMIC DNA]</scope>
    <source>
        <strain evidence="12 13">JC645</strain>
    </source>
</reference>
<gene>
    <name evidence="9" type="primary">ispE</name>
    <name evidence="12" type="ORF">FYK55_14920</name>
</gene>
<dbReference type="GO" id="GO:0016114">
    <property type="term" value="P:terpenoid biosynthetic process"/>
    <property type="evidence" value="ECO:0007669"/>
    <property type="project" value="InterPro"/>
</dbReference>
<feature type="domain" description="GHMP kinase C-terminal" evidence="11">
    <location>
        <begin position="242"/>
        <end position="314"/>
    </location>
</feature>
<evidence type="ECO:0000256" key="5">
    <source>
        <dbReference type="ARBA" id="ARBA00022741"/>
    </source>
</evidence>
<evidence type="ECO:0000256" key="2">
    <source>
        <dbReference type="ARBA" id="ARBA00012052"/>
    </source>
</evidence>
<dbReference type="PIRSF" id="PIRSF010376">
    <property type="entry name" value="IspE"/>
    <property type="match status" value="1"/>
</dbReference>
<dbReference type="Pfam" id="PF00288">
    <property type="entry name" value="GHMP_kinases_N"/>
    <property type="match status" value="1"/>
</dbReference>
<keyword evidence="9" id="KW-0414">Isoprene biosynthesis</keyword>
<dbReference type="Gene3D" id="3.30.230.10">
    <property type="match status" value="1"/>
</dbReference>
<dbReference type="EMBL" id="VWOX01000008">
    <property type="protein sequence ID" value="KAA5542099.1"/>
    <property type="molecule type" value="Genomic_DNA"/>
</dbReference>
<dbReference type="Pfam" id="PF08544">
    <property type="entry name" value="GHMP_kinases_C"/>
    <property type="match status" value="1"/>
</dbReference>
<feature type="binding site" evidence="9">
    <location>
        <begin position="118"/>
        <end position="128"/>
    </location>
    <ligand>
        <name>ATP</name>
        <dbReference type="ChEBI" id="CHEBI:30616"/>
    </ligand>
</feature>
<comment type="similarity">
    <text evidence="1 9">Belongs to the GHMP kinase family. IspE subfamily.</text>
</comment>
<name>A0A5M6D899_9BACT</name>
<dbReference type="PANTHER" id="PTHR43527:SF2">
    <property type="entry name" value="4-DIPHOSPHOCYTIDYL-2-C-METHYL-D-ERYTHRITOL KINASE, CHLOROPLASTIC"/>
    <property type="match status" value="1"/>
</dbReference>
<evidence type="ECO:0000256" key="6">
    <source>
        <dbReference type="ARBA" id="ARBA00022777"/>
    </source>
</evidence>
<evidence type="ECO:0000313" key="13">
    <source>
        <dbReference type="Proteomes" id="UP000324479"/>
    </source>
</evidence>
<dbReference type="InterPro" id="IPR014721">
    <property type="entry name" value="Ribsml_uS5_D2-typ_fold_subgr"/>
</dbReference>
<evidence type="ECO:0000256" key="7">
    <source>
        <dbReference type="ARBA" id="ARBA00022840"/>
    </source>
</evidence>
<feature type="active site" evidence="9">
    <location>
        <position position="11"/>
    </location>
</feature>
<dbReference type="InterPro" id="IPR004424">
    <property type="entry name" value="IspE"/>
</dbReference>
<evidence type="ECO:0000256" key="4">
    <source>
        <dbReference type="ARBA" id="ARBA00022679"/>
    </source>
</evidence>
<evidence type="ECO:0000256" key="9">
    <source>
        <dbReference type="HAMAP-Rule" id="MF_00061"/>
    </source>
</evidence>
<dbReference type="GO" id="GO:0005524">
    <property type="term" value="F:ATP binding"/>
    <property type="evidence" value="ECO:0007669"/>
    <property type="project" value="UniProtKB-UniRule"/>
</dbReference>